<gene>
    <name evidence="2" type="ORF">TTAC_LOCUS10928</name>
</gene>
<organism evidence="4">
    <name type="scientific">Hydatigena taeniaeformis</name>
    <name type="common">Feline tapeworm</name>
    <name type="synonym">Taenia taeniaeformis</name>
    <dbReference type="NCBI Taxonomy" id="6205"/>
    <lineage>
        <taxon>Eukaryota</taxon>
        <taxon>Metazoa</taxon>
        <taxon>Spiralia</taxon>
        <taxon>Lophotrochozoa</taxon>
        <taxon>Platyhelminthes</taxon>
        <taxon>Cestoda</taxon>
        <taxon>Eucestoda</taxon>
        <taxon>Cyclophyllidea</taxon>
        <taxon>Taeniidae</taxon>
        <taxon>Hydatigera</taxon>
    </lineage>
</organism>
<dbReference type="Proteomes" id="UP000274429">
    <property type="component" value="Unassembled WGS sequence"/>
</dbReference>
<dbReference type="EMBL" id="UYWX01022545">
    <property type="protein sequence ID" value="VDM35908.1"/>
    <property type="molecule type" value="Genomic_DNA"/>
</dbReference>
<accession>A0A0R3XBL8</accession>
<sequence>MCILDEQLLVKLLVLVAVPLLFASSSSSSSTFIPPLDGALQVFFVQYVILAKIALTPSTKRKEKASKKHAGFLPLQIGEISGSKIWVRCASLSTCRRLHGTEFRQPFYSSGARRKLDAITGGTGRVIDENGEPFKEHILLKGVAVLVLISPSTSDAPDNCAPLAVTIAGSQVARAWQLDESFVAPL</sequence>
<evidence type="ECO:0000313" key="2">
    <source>
        <dbReference type="EMBL" id="VDM35908.1"/>
    </source>
</evidence>
<keyword evidence="1" id="KW-0732">Signal</keyword>
<evidence type="ECO:0000256" key="1">
    <source>
        <dbReference type="SAM" id="SignalP"/>
    </source>
</evidence>
<reference evidence="2 3" key="2">
    <citation type="submission" date="2018-11" db="EMBL/GenBank/DDBJ databases">
        <authorList>
            <consortium name="Pathogen Informatics"/>
        </authorList>
    </citation>
    <scope>NUCLEOTIDE SEQUENCE [LARGE SCALE GENOMIC DNA]</scope>
</reference>
<feature type="chain" id="PRO_5043133296" evidence="1">
    <location>
        <begin position="24"/>
        <end position="186"/>
    </location>
</feature>
<reference evidence="4" key="1">
    <citation type="submission" date="2017-02" db="UniProtKB">
        <authorList>
            <consortium name="WormBaseParasite"/>
        </authorList>
    </citation>
    <scope>IDENTIFICATION</scope>
</reference>
<protein>
    <submittedName>
        <fullName evidence="4">Secreted protein</fullName>
    </submittedName>
</protein>
<keyword evidence="3" id="KW-1185">Reference proteome</keyword>
<feature type="signal peptide" evidence="1">
    <location>
        <begin position="1"/>
        <end position="23"/>
    </location>
</feature>
<evidence type="ECO:0000313" key="3">
    <source>
        <dbReference type="Proteomes" id="UP000274429"/>
    </source>
</evidence>
<proteinExistence type="predicted"/>
<evidence type="ECO:0000313" key="4">
    <source>
        <dbReference type="WBParaSite" id="TTAC_0001094501-mRNA-1"/>
    </source>
</evidence>
<dbReference type="WBParaSite" id="TTAC_0001094501-mRNA-1">
    <property type="protein sequence ID" value="TTAC_0001094501-mRNA-1"/>
    <property type="gene ID" value="TTAC_0001094501"/>
</dbReference>
<dbReference type="AlphaFoldDB" id="A0A0R3XBL8"/>
<name>A0A0R3XBL8_HYDTA</name>